<dbReference type="OrthoDB" id="569879at2"/>
<dbReference type="RefSeq" id="WP_125478110.1">
    <property type="nucleotide sequence ID" value="NZ_RSFW01000002.1"/>
</dbReference>
<comment type="caution">
    <text evidence="1">The sequence shown here is derived from an EMBL/GenBank/DDBJ whole genome shotgun (WGS) entry which is preliminary data.</text>
</comment>
<name>A0A3R9KYZ7_9BACI</name>
<reference evidence="2" key="1">
    <citation type="submission" date="2018-12" db="EMBL/GenBank/DDBJ databases">
        <title>Bacillus chawlae sp. nov., Bacillus glennii sp. nov., and Bacillus saganii sp. nov. Isolated from the Vehicle Assembly Building at Kennedy Space Center where the Viking Spacecraft were Assembled.</title>
        <authorList>
            <person name="Seuylemezian A."/>
            <person name="Vaishampayan P."/>
        </authorList>
    </citation>
    <scope>NUCLEOTIDE SEQUENCE [LARGE SCALE GENOMIC DNA]</scope>
    <source>
        <strain evidence="2">DSM 13966</strain>
    </source>
</reference>
<dbReference type="EMBL" id="RSFW01000002">
    <property type="protein sequence ID" value="RSD29239.1"/>
    <property type="molecule type" value="Genomic_DNA"/>
</dbReference>
<accession>A0A3R9KYZ7</accession>
<evidence type="ECO:0000313" key="2">
    <source>
        <dbReference type="Proteomes" id="UP000279911"/>
    </source>
</evidence>
<proteinExistence type="predicted"/>
<organism evidence="1 2">
    <name type="scientific">Mesobacillus subterraneus</name>
    <dbReference type="NCBI Taxonomy" id="285983"/>
    <lineage>
        <taxon>Bacteria</taxon>
        <taxon>Bacillati</taxon>
        <taxon>Bacillota</taxon>
        <taxon>Bacilli</taxon>
        <taxon>Bacillales</taxon>
        <taxon>Bacillaceae</taxon>
        <taxon>Mesobacillus</taxon>
    </lineage>
</organism>
<protein>
    <submittedName>
        <fullName evidence="1">Uncharacterized protein</fullName>
    </submittedName>
</protein>
<sequence length="145" mass="16835">MSPGKLIFKIEEYISTHTRELLSVKDHKKLSRLLFKSDIPLSSHLHQFKIDPSEYLTGVQCPFCSQYAMERYSGTWNCTVYGHTAKDAHFQAVDDYLILISDTITNRQFREFLHLHSPKLATKLMANMNLNCEGTSRKSCFYTQH</sequence>
<dbReference type="AlphaFoldDB" id="A0A3R9KYZ7"/>
<dbReference type="Proteomes" id="UP000279911">
    <property type="component" value="Unassembled WGS sequence"/>
</dbReference>
<gene>
    <name evidence="1" type="ORF">EJA10_00885</name>
</gene>
<evidence type="ECO:0000313" key="1">
    <source>
        <dbReference type="EMBL" id="RSD29239.1"/>
    </source>
</evidence>